<dbReference type="EMBL" id="FYEH01000002">
    <property type="protein sequence ID" value="SNB61461.1"/>
    <property type="molecule type" value="Genomic_DNA"/>
</dbReference>
<dbReference type="InterPro" id="IPR041916">
    <property type="entry name" value="Anti_sigma_zinc_sf"/>
</dbReference>
<evidence type="ECO:0000313" key="4">
    <source>
        <dbReference type="Proteomes" id="UP000197065"/>
    </source>
</evidence>
<dbReference type="Gene3D" id="1.10.10.1320">
    <property type="entry name" value="Anti-sigma factor, zinc-finger domain"/>
    <property type="match status" value="1"/>
</dbReference>
<reference evidence="3 4" key="1">
    <citation type="submission" date="2017-06" db="EMBL/GenBank/DDBJ databases">
        <authorList>
            <person name="Kim H.J."/>
            <person name="Triplett B.A."/>
        </authorList>
    </citation>
    <scope>NUCLEOTIDE SEQUENCE [LARGE SCALE GENOMIC DNA]</scope>
    <source>
        <strain evidence="3 4">B29T1</strain>
    </source>
</reference>
<accession>A0A212QQA9</accession>
<proteinExistence type="predicted"/>
<evidence type="ECO:0000256" key="1">
    <source>
        <dbReference type="SAM" id="Phobius"/>
    </source>
</evidence>
<dbReference type="RefSeq" id="WP_165769413.1">
    <property type="nucleotide sequence ID" value="NZ_FYEH01000002.1"/>
</dbReference>
<dbReference type="Proteomes" id="UP000197065">
    <property type="component" value="Unassembled WGS sequence"/>
</dbReference>
<dbReference type="InterPro" id="IPR027383">
    <property type="entry name" value="Znf_put"/>
</dbReference>
<keyword evidence="1" id="KW-0472">Membrane</keyword>
<feature type="domain" description="Putative zinc-finger" evidence="2">
    <location>
        <begin position="3"/>
        <end position="37"/>
    </location>
</feature>
<evidence type="ECO:0000313" key="3">
    <source>
        <dbReference type="EMBL" id="SNB61461.1"/>
    </source>
</evidence>
<feature type="transmembrane region" description="Helical" evidence="1">
    <location>
        <begin position="128"/>
        <end position="149"/>
    </location>
</feature>
<dbReference type="AlphaFoldDB" id="A0A212QQA9"/>
<keyword evidence="1 3" id="KW-0812">Transmembrane</keyword>
<keyword evidence="4" id="KW-1185">Reference proteome</keyword>
<keyword evidence="1" id="KW-1133">Transmembrane helix</keyword>
<dbReference type="Pfam" id="PF13490">
    <property type="entry name" value="zf-HC2"/>
    <property type="match status" value="1"/>
</dbReference>
<evidence type="ECO:0000259" key="2">
    <source>
        <dbReference type="Pfam" id="PF13490"/>
    </source>
</evidence>
<protein>
    <submittedName>
        <fullName evidence="3">Transmembrane transcriptional regulator (Anti-sigma factor RsiW)</fullName>
    </submittedName>
</protein>
<gene>
    <name evidence="3" type="ORF">SAMN07250955_102252</name>
</gene>
<sequence length="293" mass="32231">MQCADLERYLEAYLDGRLGRTRAALLRRHLNHCGHCRQRVDELRQFEHDMQIRIQARQPAMSVWSGLDLDLVRTHVVPQGGMMPPTRFFQPPPHPTNLVNGLGIASRLPMQASPAKAHMASRRLMPKIIFAIVALATAGTMVMSAVRLFKAPPPIGSAAYRMIVETDEPLPLQSSDPVRLQHWLTSQSGLAIPALPLPAGFALAGARVERSDGQAHPVIVYRQAGKPLLLTLTPLPDAASARKPDMAPIFMHEDGFTKMTWRADGFIHEVISEASPSQLMPFDSNAPASLTPL</sequence>
<organism evidence="3 4">
    <name type="scientific">Arboricoccus pini</name>
    <dbReference type="NCBI Taxonomy" id="1963835"/>
    <lineage>
        <taxon>Bacteria</taxon>
        <taxon>Pseudomonadati</taxon>
        <taxon>Pseudomonadota</taxon>
        <taxon>Alphaproteobacteria</taxon>
        <taxon>Geminicoccales</taxon>
        <taxon>Geminicoccaceae</taxon>
        <taxon>Arboricoccus</taxon>
    </lineage>
</organism>
<name>A0A212QQA9_9PROT</name>